<dbReference type="SMART" id="SM01043">
    <property type="entry name" value="BTAD"/>
    <property type="match status" value="1"/>
</dbReference>
<evidence type="ECO:0000313" key="3">
    <source>
        <dbReference type="EMBL" id="MCH6471801.1"/>
    </source>
</evidence>
<comment type="caution">
    <text evidence="3">The sequence shown here is derived from an EMBL/GenBank/DDBJ whole genome shotgun (WGS) entry which is preliminary data.</text>
</comment>
<dbReference type="SUPFAM" id="SSF48452">
    <property type="entry name" value="TPR-like"/>
    <property type="match status" value="1"/>
</dbReference>
<accession>A0ABS9U529</accession>
<dbReference type="EMBL" id="JAKZBV010000001">
    <property type="protein sequence ID" value="MCH6471801.1"/>
    <property type="molecule type" value="Genomic_DNA"/>
</dbReference>
<feature type="domain" description="Bacterial transcriptional activator" evidence="2">
    <location>
        <begin position="92"/>
        <end position="226"/>
    </location>
</feature>
<feature type="region of interest" description="Disordered" evidence="1">
    <location>
        <begin position="219"/>
        <end position="255"/>
    </location>
</feature>
<dbReference type="InterPro" id="IPR005158">
    <property type="entry name" value="BTAD"/>
</dbReference>
<evidence type="ECO:0000256" key="1">
    <source>
        <dbReference type="SAM" id="MobiDB-lite"/>
    </source>
</evidence>
<evidence type="ECO:0000259" key="2">
    <source>
        <dbReference type="SMART" id="SM01043"/>
    </source>
</evidence>
<reference evidence="3 4" key="1">
    <citation type="submission" date="2022-03" db="EMBL/GenBank/DDBJ databases">
        <title>Sinomonas sp. isolated from a soil.</title>
        <authorList>
            <person name="Han J."/>
            <person name="Kim D.-U."/>
        </authorList>
    </citation>
    <scope>NUCLEOTIDE SEQUENCE [LARGE SCALE GENOMIC DNA]</scope>
    <source>
        <strain evidence="3 4">5-5</strain>
    </source>
</reference>
<dbReference type="RefSeq" id="WP_241055739.1">
    <property type="nucleotide sequence ID" value="NZ_JAKZBV010000001.1"/>
</dbReference>
<name>A0ABS9U529_9MICC</name>
<dbReference type="Pfam" id="PF03704">
    <property type="entry name" value="BTAD"/>
    <property type="match status" value="1"/>
</dbReference>
<evidence type="ECO:0000313" key="4">
    <source>
        <dbReference type="Proteomes" id="UP001202922"/>
    </source>
</evidence>
<proteinExistence type="predicted"/>
<dbReference type="InterPro" id="IPR011990">
    <property type="entry name" value="TPR-like_helical_dom_sf"/>
</dbReference>
<protein>
    <submittedName>
        <fullName evidence="3">Bacterial transcriptional activator domain-containing protein</fullName>
    </submittedName>
</protein>
<keyword evidence="4" id="KW-1185">Reference proteome</keyword>
<sequence length="255" mass="27443">MSKWEVQLLRRWELVCDGTPVSIGGFARRLVAGVTLAGPASLEAIVELLLPGRAPEDSLERLETEVSRVKRGMPGLLDDGHERLALAPEVRVDLTELLRAADCPTALVYAAPELIGELRDAELLPGWAEGWTLYYRELVRLFRLATLEAISRYSLLLDDAATAAVAARSSAAIEPLRESSHALLIRALVLAGNLEEAFFVHEDFRHRFLKQTGAEPSPALTGALGLTPEAAGEAGRRRPLTAAAHPSGATTQGGS</sequence>
<dbReference type="Proteomes" id="UP001202922">
    <property type="component" value="Unassembled WGS sequence"/>
</dbReference>
<dbReference type="Gene3D" id="1.25.40.10">
    <property type="entry name" value="Tetratricopeptide repeat domain"/>
    <property type="match status" value="1"/>
</dbReference>
<organism evidence="3 4">
    <name type="scientific">Sinomonas terrae</name>
    <dbReference type="NCBI Taxonomy" id="2908838"/>
    <lineage>
        <taxon>Bacteria</taxon>
        <taxon>Bacillati</taxon>
        <taxon>Actinomycetota</taxon>
        <taxon>Actinomycetes</taxon>
        <taxon>Micrococcales</taxon>
        <taxon>Micrococcaceae</taxon>
        <taxon>Sinomonas</taxon>
    </lineage>
</organism>
<gene>
    <name evidence="3" type="ORF">L0M17_17805</name>
</gene>